<dbReference type="Proteomes" id="UP001342314">
    <property type="component" value="Unassembled WGS sequence"/>
</dbReference>
<evidence type="ECO:0000256" key="2">
    <source>
        <dbReference type="SAM" id="Phobius"/>
    </source>
</evidence>
<organism evidence="3 4">
    <name type="scientific">Rhodotorula paludigena</name>
    <dbReference type="NCBI Taxonomy" id="86838"/>
    <lineage>
        <taxon>Eukaryota</taxon>
        <taxon>Fungi</taxon>
        <taxon>Dikarya</taxon>
        <taxon>Basidiomycota</taxon>
        <taxon>Pucciniomycotina</taxon>
        <taxon>Microbotryomycetes</taxon>
        <taxon>Sporidiobolales</taxon>
        <taxon>Sporidiobolaceae</taxon>
        <taxon>Rhodotorula</taxon>
    </lineage>
</organism>
<feature type="compositionally biased region" description="Low complexity" evidence="1">
    <location>
        <begin position="249"/>
        <end position="267"/>
    </location>
</feature>
<reference evidence="3 4" key="1">
    <citation type="submission" date="2021-12" db="EMBL/GenBank/DDBJ databases">
        <title>High titer production of polyol ester of fatty acids by Rhodotorula paludigena BS15 towards product separation-free biomass refinery.</title>
        <authorList>
            <person name="Mano J."/>
            <person name="Ono H."/>
            <person name="Tanaka T."/>
            <person name="Naito K."/>
            <person name="Sushida H."/>
            <person name="Ike M."/>
            <person name="Tokuyasu K."/>
            <person name="Kitaoka M."/>
        </authorList>
    </citation>
    <scope>NUCLEOTIDE SEQUENCE [LARGE SCALE GENOMIC DNA]</scope>
    <source>
        <strain evidence="3 4">BS15</strain>
    </source>
</reference>
<keyword evidence="2" id="KW-0812">Transmembrane</keyword>
<protein>
    <recommendedName>
        <fullName evidence="5">Proteophosphoglycan ppg4</fullName>
    </recommendedName>
</protein>
<sequence>MASLIVEGIEWTGRLGGMTPAGQAFRSGQDAASLRLAQTLELGPDRLVLRNGNQRLLTLTADSIPSLPLGSQCLCDSISFSLPSALPSPFFSPSSTTASASFITAPPLATAPTLDAFPLACHAVIRPLLSSSPSRPAIVYISTTGVRIVECNGQRLAQLNSKSAAQVFSDGIRIGVEYKLGTLIVQLVLPPSTPIRLSPVAAARSPLTPTTPRATPASTKRRRSRDDPPRSAAKRSALDAQQPPPTSQSDDAAPLAYSAPSLALGAPRAQSRSLPRVASGETRDEAELDEAAHALVELCGDDAGDALPEPVHSVHEREEAWQRKEAKWDSVQNARRERLVQQQEARLERERPLLDGTGSGINRLVCIVNGRRAERANPPPPLDLEHPAVAHLAASPRTVDVLLELICAPLSHLGPEVGILEPAEGDPLELDSAQDAPVSSASSEAVGTDGLARYYVRELSFRSSASVLAVLEEYARQYPADKPWASTTADFIRTAPLSPETPVPLRYGGITVASTPLKRLEADSGAAGGSRITSFLQVVALVAPETTRRVFEFVALSTPAATILDANSALVGETERVIISSLTPLALNSADGGRLLSLDPASLAQEHAFVATGRALPADVERVAPSVAPSAETVALLQRHLGDALQLWQALPQRDVGQMVDVATERGERAFTAIKDDLTAAIRREGWTGAFQAILSKDVTKADLDGVETFTGAAAARGPAATALLHGIVLGQDQFDLRFSGMALDLWALQLRHRLVLIAIIICARALIIACPLFILSRSSKSSNLLRSGKFASAFDCLSPYLNSFLSVSVASTPEILESLSSDLKLRWTETPTVGWIVCIGSTAVVQYGPAAHNLALHLAAPDDGKIKYDPALQDEWVALSALVAAKAALVRRALADGLVLSAPLHSSAPELRTFLRAARERAETESCRVGLEDALVKARAKLIESTSALTGLRAIGAFKRREIEVISSGGSAQDASAERVERVTRQWAAAPPKPTFEGPPLKQGDLDLLRPFYTDSPCTLSPALVPLDLIAIHPRLSTLTHQLTVHGSALLDGLPSPLPPVHGCTIGNEQYCSWYLSAREGVEIARSAGGVNRGKGGLGKDPVHAEEVRAQRVTDALEREEAQRAVRGVSLPGSKSAGEMLALFETADREGTGYGARRDLLAHRCSSCEGLHFAYRNKLDSAPHDAACSGRLESVHVLHPSTLLFLADEPVNALKVLEPAVNSEITSIRQMVTHSDDMGKLALLGLAKLEFVSIDTKISVLALDSGVWRGLAALNLILVAQAPDSIKSDDYAWGGNSGASSATTISAILDGDNLVIFNCPEEGCDYVTVIGSRHSSTPQHRHDSRRPYMVLAASQLAAGDSILNLPLHRARRLLFALASPNDQGIKSIVDKRAGKKASTKDREAALEDIRGVVSAWRQRRVGGR</sequence>
<evidence type="ECO:0000313" key="3">
    <source>
        <dbReference type="EMBL" id="GJN89726.1"/>
    </source>
</evidence>
<gene>
    <name evidence="3" type="ORF">Rhopal_002714-T1</name>
</gene>
<comment type="caution">
    <text evidence="3">The sequence shown here is derived from an EMBL/GenBank/DDBJ whole genome shotgun (WGS) entry which is preliminary data.</text>
</comment>
<accession>A0AAV5GJQ0</accession>
<feature type="compositionally biased region" description="Low complexity" evidence="1">
    <location>
        <begin position="201"/>
        <end position="218"/>
    </location>
</feature>
<evidence type="ECO:0000313" key="4">
    <source>
        <dbReference type="Proteomes" id="UP001342314"/>
    </source>
</evidence>
<evidence type="ECO:0008006" key="5">
    <source>
        <dbReference type="Google" id="ProtNLM"/>
    </source>
</evidence>
<feature type="region of interest" description="Disordered" evidence="1">
    <location>
        <begin position="200"/>
        <end position="286"/>
    </location>
</feature>
<evidence type="ECO:0000256" key="1">
    <source>
        <dbReference type="SAM" id="MobiDB-lite"/>
    </source>
</evidence>
<name>A0AAV5GJQ0_9BASI</name>
<keyword evidence="2" id="KW-1133">Transmembrane helix</keyword>
<keyword evidence="4" id="KW-1185">Reference proteome</keyword>
<dbReference type="EMBL" id="BQKY01000005">
    <property type="protein sequence ID" value="GJN89726.1"/>
    <property type="molecule type" value="Genomic_DNA"/>
</dbReference>
<keyword evidence="2" id="KW-0472">Membrane</keyword>
<proteinExistence type="predicted"/>
<feature type="transmembrane region" description="Helical" evidence="2">
    <location>
        <begin position="755"/>
        <end position="776"/>
    </location>
</feature>